<evidence type="ECO:0000313" key="1">
    <source>
        <dbReference type="EMBL" id="CCQ43783.1"/>
    </source>
</evidence>
<protein>
    <submittedName>
        <fullName evidence="1">Alternative protein SPRYD3</fullName>
    </submittedName>
</protein>
<dbReference type="OrthoDB" id="25503at2759"/>
<reference evidence="1" key="1">
    <citation type="journal article" date="2013" name="PLoS ONE">
        <title>Direct detection of alternative open reading frames translation products in human significantly expands the proteome.</title>
        <authorList>
            <person name="Vanderperre B."/>
            <person name="Lucier J.-F."/>
            <person name="Motard J."/>
            <person name="Tremblay G."/>
            <person name="Vanderperre S."/>
            <person name="Wisztorski M."/>
            <person name="Salzet M."/>
            <person name="Boisvert F.-M."/>
            <person name="Roucou X."/>
        </authorList>
    </citation>
    <scope>NUCLEOTIDE SEQUENCE</scope>
</reference>
<sequence>MLMMASCTMAEPRAASLGQSATPGTGLAVALSLCPLMCRPPRSSSPKMGSGWALPSCPCPQMDCSQQWACTPWVRRCGCTSTLSWAVRTTAS</sequence>
<proteinExistence type="predicted"/>
<name>L8EBB5_HUMAN</name>
<dbReference type="ChiTaRS" id="SPRYD3">
    <property type="organism name" value="human"/>
</dbReference>
<dbReference type="AlphaFoldDB" id="L8EBB5"/>
<gene>
    <name evidence="1" type="primary">SPRYD3</name>
</gene>
<accession>L8EBB5</accession>
<organism evidence="1">
    <name type="scientific">Homo sapiens</name>
    <name type="common">Human</name>
    <dbReference type="NCBI Taxonomy" id="9606"/>
    <lineage>
        <taxon>Eukaryota</taxon>
        <taxon>Metazoa</taxon>
        <taxon>Chordata</taxon>
        <taxon>Craniata</taxon>
        <taxon>Vertebrata</taxon>
        <taxon>Euteleostomi</taxon>
        <taxon>Mammalia</taxon>
        <taxon>Eutheria</taxon>
        <taxon>Euarchontoglires</taxon>
        <taxon>Primates</taxon>
        <taxon>Haplorrhini</taxon>
        <taxon>Catarrhini</taxon>
        <taxon>Hominidae</taxon>
        <taxon>Homo</taxon>
    </lineage>
</organism>
<dbReference type="EMBL" id="HF584286">
    <property type="protein sequence ID" value="CCQ43783.1"/>
    <property type="molecule type" value="Genomic_DNA"/>
</dbReference>